<evidence type="ECO:0000256" key="1">
    <source>
        <dbReference type="ARBA" id="ARBA00022692"/>
    </source>
</evidence>
<feature type="transmembrane region" description="Helical" evidence="4">
    <location>
        <begin position="93"/>
        <end position="113"/>
    </location>
</feature>
<keyword evidence="2 4" id="KW-1133">Transmembrane helix</keyword>
<dbReference type="InterPro" id="IPR020846">
    <property type="entry name" value="MFS_dom"/>
</dbReference>
<keyword evidence="1 4" id="KW-0812">Transmembrane</keyword>
<dbReference type="PANTHER" id="PTHR11360">
    <property type="entry name" value="MONOCARBOXYLATE TRANSPORTER"/>
    <property type="match status" value="1"/>
</dbReference>
<feature type="transmembrane region" description="Helical" evidence="4">
    <location>
        <begin position="357"/>
        <end position="377"/>
    </location>
</feature>
<dbReference type="PROSITE" id="PS50850">
    <property type="entry name" value="MFS"/>
    <property type="match status" value="1"/>
</dbReference>
<dbReference type="SUPFAM" id="SSF103473">
    <property type="entry name" value="MFS general substrate transporter"/>
    <property type="match status" value="1"/>
</dbReference>
<feature type="domain" description="Major facilitator superfamily (MFS) profile" evidence="5">
    <location>
        <begin position="27"/>
        <end position="413"/>
    </location>
</feature>
<name>A0ABU8S782_9SPHN</name>
<feature type="transmembrane region" description="Helical" evidence="4">
    <location>
        <begin position="63"/>
        <end position="81"/>
    </location>
</feature>
<feature type="transmembrane region" description="Helical" evidence="4">
    <location>
        <begin position="389"/>
        <end position="408"/>
    </location>
</feature>
<feature type="transmembrane region" description="Helical" evidence="4">
    <location>
        <begin position="183"/>
        <end position="203"/>
    </location>
</feature>
<dbReference type="Gene3D" id="1.20.1250.20">
    <property type="entry name" value="MFS general substrate transporter like domains"/>
    <property type="match status" value="1"/>
</dbReference>
<sequence length="419" mass="44377">MATAAARSIGEPGGERGEFGHGWKVVTAALIGIGCGLSPLPFYTMGVFAPHLIAAFDWSVAEVMAGLMITTFSVVVGAPLAGALSERYGTRPVALISIVLFSLSFMSMALLQGSLVQFYITWGVIALVGSGTLPITFTRTVNRWFDKRRGIALGLAMSGTGVFGILCKPYLAWVIGDWGWRAGYVAIGAIPLVLALPIAWAWFREPAGEAAEHLTAAEKLIGVTKGEALKSWRFWTIALAMLIVSFALGGPVPNLEGILKDRGLDAATILSLTPLIGLSAIAGRIVGGLLLDRFWAPAVAFVILGLPSVACWVLSQGTYDASTAAFAILMIGFALGIEYDVLAYLTSRYFGLRAYSGLYAILYVFFALGSGIAPLVFGRIRDVTQGFGPALLTSAIALPLAAALFLLLGRYPRFEEDAA</sequence>
<feature type="transmembrane region" description="Helical" evidence="4">
    <location>
        <begin position="264"/>
        <end position="282"/>
    </location>
</feature>
<comment type="caution">
    <text evidence="6">The sequence shown here is derived from an EMBL/GenBank/DDBJ whole genome shotgun (WGS) entry which is preliminary data.</text>
</comment>
<evidence type="ECO:0000313" key="6">
    <source>
        <dbReference type="EMBL" id="MEJ6009826.1"/>
    </source>
</evidence>
<feature type="transmembrane region" description="Helical" evidence="4">
    <location>
        <begin position="321"/>
        <end position="345"/>
    </location>
</feature>
<gene>
    <name evidence="6" type="ORF">WG900_07830</name>
</gene>
<feature type="transmembrane region" description="Helical" evidence="4">
    <location>
        <begin position="234"/>
        <end position="252"/>
    </location>
</feature>
<dbReference type="EMBL" id="JBBHJY010000003">
    <property type="protein sequence ID" value="MEJ6009826.1"/>
    <property type="molecule type" value="Genomic_DNA"/>
</dbReference>
<protein>
    <submittedName>
        <fullName evidence="6">MFS transporter</fullName>
    </submittedName>
</protein>
<organism evidence="6 7">
    <name type="scientific">Novosphingobium aquae</name>
    <dbReference type="NCBI Taxonomy" id="3133435"/>
    <lineage>
        <taxon>Bacteria</taxon>
        <taxon>Pseudomonadati</taxon>
        <taxon>Pseudomonadota</taxon>
        <taxon>Alphaproteobacteria</taxon>
        <taxon>Sphingomonadales</taxon>
        <taxon>Sphingomonadaceae</taxon>
        <taxon>Novosphingobium</taxon>
    </lineage>
</organism>
<feature type="transmembrane region" description="Helical" evidence="4">
    <location>
        <begin position="25"/>
        <end position="43"/>
    </location>
</feature>
<dbReference type="Proteomes" id="UP001379235">
    <property type="component" value="Unassembled WGS sequence"/>
</dbReference>
<dbReference type="InterPro" id="IPR036259">
    <property type="entry name" value="MFS_trans_sf"/>
</dbReference>
<keyword evidence="7" id="KW-1185">Reference proteome</keyword>
<accession>A0ABU8S782</accession>
<evidence type="ECO:0000256" key="4">
    <source>
        <dbReference type="SAM" id="Phobius"/>
    </source>
</evidence>
<feature type="transmembrane region" description="Helical" evidence="4">
    <location>
        <begin position="150"/>
        <end position="171"/>
    </location>
</feature>
<dbReference type="Pfam" id="PF07690">
    <property type="entry name" value="MFS_1"/>
    <property type="match status" value="1"/>
</dbReference>
<dbReference type="CDD" id="cd17355">
    <property type="entry name" value="MFS_YcxA_like"/>
    <property type="match status" value="1"/>
</dbReference>
<evidence type="ECO:0000256" key="3">
    <source>
        <dbReference type="ARBA" id="ARBA00023136"/>
    </source>
</evidence>
<proteinExistence type="predicted"/>
<dbReference type="PROSITE" id="PS51257">
    <property type="entry name" value="PROKAR_LIPOPROTEIN"/>
    <property type="match status" value="1"/>
</dbReference>
<evidence type="ECO:0000256" key="2">
    <source>
        <dbReference type="ARBA" id="ARBA00022989"/>
    </source>
</evidence>
<reference evidence="6 7" key="1">
    <citation type="submission" date="2024-03" db="EMBL/GenBank/DDBJ databases">
        <authorList>
            <person name="Jo J.-H."/>
        </authorList>
    </citation>
    <scope>NUCLEOTIDE SEQUENCE [LARGE SCALE GENOMIC DNA]</scope>
    <source>
        <strain evidence="6 7">AS3R-12</strain>
    </source>
</reference>
<keyword evidence="3 4" id="KW-0472">Membrane</keyword>
<feature type="transmembrane region" description="Helical" evidence="4">
    <location>
        <begin position="119"/>
        <end position="138"/>
    </location>
</feature>
<dbReference type="InterPro" id="IPR011701">
    <property type="entry name" value="MFS"/>
</dbReference>
<dbReference type="PANTHER" id="PTHR11360:SF290">
    <property type="entry name" value="MONOCARBOXYLATE MFS PERMEASE"/>
    <property type="match status" value="1"/>
</dbReference>
<evidence type="ECO:0000313" key="7">
    <source>
        <dbReference type="Proteomes" id="UP001379235"/>
    </source>
</evidence>
<feature type="transmembrane region" description="Helical" evidence="4">
    <location>
        <begin position="294"/>
        <end position="315"/>
    </location>
</feature>
<evidence type="ECO:0000259" key="5">
    <source>
        <dbReference type="PROSITE" id="PS50850"/>
    </source>
</evidence>
<dbReference type="InterPro" id="IPR050327">
    <property type="entry name" value="Proton-linked_MCT"/>
</dbReference>
<dbReference type="RefSeq" id="WP_339966130.1">
    <property type="nucleotide sequence ID" value="NZ_JBBHJY010000003.1"/>
</dbReference>